<dbReference type="EMBL" id="ASRX01000012">
    <property type="protein sequence ID" value="EYF07089.1"/>
    <property type="molecule type" value="Genomic_DNA"/>
</dbReference>
<feature type="compositionally biased region" description="Low complexity" evidence="1">
    <location>
        <begin position="26"/>
        <end position="42"/>
    </location>
</feature>
<feature type="compositionally biased region" description="Gly residues" evidence="1">
    <location>
        <begin position="43"/>
        <end position="68"/>
    </location>
</feature>
<dbReference type="InterPro" id="IPR036415">
    <property type="entry name" value="Lamin_tail_dom_sf"/>
</dbReference>
<comment type="caution">
    <text evidence="4">The sequence shown here is derived from an EMBL/GenBank/DDBJ whole genome shotgun (WGS) entry which is preliminary data.</text>
</comment>
<feature type="signal peptide" evidence="2">
    <location>
        <begin position="1"/>
        <end position="18"/>
    </location>
</feature>
<feature type="region of interest" description="Disordered" evidence="1">
    <location>
        <begin position="23"/>
        <end position="68"/>
    </location>
</feature>
<evidence type="ECO:0000256" key="1">
    <source>
        <dbReference type="SAM" id="MobiDB-lite"/>
    </source>
</evidence>
<feature type="domain" description="LTD" evidence="3">
    <location>
        <begin position="60"/>
        <end position="196"/>
    </location>
</feature>
<dbReference type="RefSeq" id="WP_052374557.1">
    <property type="nucleotide sequence ID" value="NZ_ASRX01000012.1"/>
</dbReference>
<dbReference type="InterPro" id="IPR001322">
    <property type="entry name" value="Lamin_tail_dom"/>
</dbReference>
<dbReference type="PROSITE" id="PS51257">
    <property type="entry name" value="PROKAR_LIPOPROTEIN"/>
    <property type="match status" value="1"/>
</dbReference>
<protein>
    <submittedName>
        <fullName evidence="4">Period</fullName>
    </submittedName>
</protein>
<dbReference type="Gene3D" id="2.60.40.1260">
    <property type="entry name" value="Lamin Tail domain"/>
    <property type="match status" value="1"/>
</dbReference>
<proteinExistence type="predicted"/>
<reference evidence="4 5" key="1">
    <citation type="submission" date="2013-05" db="EMBL/GenBank/DDBJ databases">
        <title>Genome assembly of Chondromyces apiculatus DSM 436.</title>
        <authorList>
            <person name="Sharma G."/>
            <person name="Khatri I."/>
            <person name="Kaur C."/>
            <person name="Mayilraj S."/>
            <person name="Subramanian S."/>
        </authorList>
    </citation>
    <scope>NUCLEOTIDE SEQUENCE [LARGE SCALE GENOMIC DNA]</scope>
    <source>
        <strain evidence="4 5">DSM 436</strain>
    </source>
</reference>
<evidence type="ECO:0000256" key="2">
    <source>
        <dbReference type="SAM" id="SignalP"/>
    </source>
</evidence>
<dbReference type="eggNOG" id="COG5337">
    <property type="taxonomic scope" value="Bacteria"/>
</dbReference>
<evidence type="ECO:0000259" key="3">
    <source>
        <dbReference type="PROSITE" id="PS51841"/>
    </source>
</evidence>
<organism evidence="4 5">
    <name type="scientific">Chondromyces apiculatus DSM 436</name>
    <dbReference type="NCBI Taxonomy" id="1192034"/>
    <lineage>
        <taxon>Bacteria</taxon>
        <taxon>Pseudomonadati</taxon>
        <taxon>Myxococcota</taxon>
        <taxon>Polyangia</taxon>
        <taxon>Polyangiales</taxon>
        <taxon>Polyangiaceae</taxon>
        <taxon>Chondromyces</taxon>
    </lineage>
</organism>
<feature type="chain" id="PRO_5001500204" evidence="2">
    <location>
        <begin position="19"/>
        <end position="231"/>
    </location>
</feature>
<name>A0A017TCZ9_9BACT</name>
<evidence type="ECO:0000313" key="5">
    <source>
        <dbReference type="Proteomes" id="UP000019678"/>
    </source>
</evidence>
<gene>
    <name evidence="4" type="ORF">CAP_1020</name>
</gene>
<keyword evidence="5" id="KW-1185">Reference proteome</keyword>
<dbReference type="Pfam" id="PF00932">
    <property type="entry name" value="LTD"/>
    <property type="match status" value="1"/>
</dbReference>
<dbReference type="SUPFAM" id="SSF74853">
    <property type="entry name" value="Lamin A/C globular tail domain"/>
    <property type="match status" value="1"/>
</dbReference>
<dbReference type="STRING" id="1192034.CAP_1020"/>
<evidence type="ECO:0000313" key="4">
    <source>
        <dbReference type="EMBL" id="EYF07089.1"/>
    </source>
</evidence>
<keyword evidence="2" id="KW-0732">Signal</keyword>
<dbReference type="PROSITE" id="PS51841">
    <property type="entry name" value="LTD"/>
    <property type="match status" value="1"/>
</dbReference>
<sequence length="231" mass="22974">MTYRAWIAPLLIATVALAACSDDSDGSSSSGDTSTDTSTDTGTGTGTATGTGTGTDTGTATGTGTGTGTGTSAIVINEIAAASSATPFGDWIELYNAGDTAFDLSGFGLADTDNATSGPKLGGEELRFPAGTMLEPGDYLVAIADQDITGGPGPYTACGSLVASCYYAGWGATDNGETIFLVDADDAILTQVTYPALDANVGQTWGRLPSGAGDFDFNTPTAGAENEPVTP</sequence>
<accession>A0A017TCZ9</accession>
<dbReference type="Proteomes" id="UP000019678">
    <property type="component" value="Unassembled WGS sequence"/>
</dbReference>
<dbReference type="AlphaFoldDB" id="A0A017TCZ9"/>